<evidence type="ECO:0000256" key="1">
    <source>
        <dbReference type="SAM" id="MobiDB-lite"/>
    </source>
</evidence>
<keyword evidence="4" id="KW-1185">Reference proteome</keyword>
<dbReference type="Proteomes" id="UP000694425">
    <property type="component" value="Unplaced"/>
</dbReference>
<accession>A0A8C7BWX8</accession>
<dbReference type="AlphaFoldDB" id="A0A8C7BWX8"/>
<feature type="region of interest" description="Disordered" evidence="1">
    <location>
        <begin position="21"/>
        <end position="46"/>
    </location>
</feature>
<dbReference type="GeneTree" id="ENSGT00540000070023"/>
<evidence type="ECO:0000313" key="4">
    <source>
        <dbReference type="Proteomes" id="UP000694425"/>
    </source>
</evidence>
<feature type="domain" description="UBC core" evidence="2">
    <location>
        <begin position="7"/>
        <end position="63"/>
    </location>
</feature>
<dbReference type="SUPFAM" id="SSF54495">
    <property type="entry name" value="UBC-like"/>
    <property type="match status" value="1"/>
</dbReference>
<dbReference type="Gene3D" id="3.10.110.10">
    <property type="entry name" value="Ubiquitin Conjugating Enzyme"/>
    <property type="match status" value="1"/>
</dbReference>
<reference evidence="3" key="2">
    <citation type="submission" date="2025-09" db="UniProtKB">
        <authorList>
            <consortium name="Ensembl"/>
        </authorList>
    </citation>
    <scope>IDENTIFICATION</scope>
</reference>
<dbReference type="Pfam" id="PF00179">
    <property type="entry name" value="UQ_con"/>
    <property type="match status" value="1"/>
</dbReference>
<dbReference type="Ensembl" id="ENSNVIT00000033027.1">
    <property type="protein sequence ID" value="ENSNVIP00000028493.1"/>
    <property type="gene ID" value="ENSNVIG00000021988.1"/>
</dbReference>
<evidence type="ECO:0000313" key="3">
    <source>
        <dbReference type="Ensembl" id="ENSNVIP00000028493.1"/>
    </source>
</evidence>
<dbReference type="InterPro" id="IPR000608">
    <property type="entry name" value="UBC"/>
</dbReference>
<reference evidence="3" key="1">
    <citation type="submission" date="2025-08" db="UniProtKB">
        <authorList>
            <consortium name="Ensembl"/>
        </authorList>
    </citation>
    <scope>IDENTIFICATION</scope>
</reference>
<name>A0A8C7BWX8_NEOVI</name>
<evidence type="ECO:0000259" key="2">
    <source>
        <dbReference type="Pfam" id="PF00179"/>
    </source>
</evidence>
<proteinExistence type="predicted"/>
<protein>
    <recommendedName>
        <fullName evidence="2">UBC core domain-containing protein</fullName>
    </recommendedName>
</protein>
<sequence length="82" mass="9379">MARLSLRIIKETQHLVAEPVPGIKAEPDESNTRHFHSSPQDSTFEEGTFKLEPFLPEEYPKKPLIGPQHCRSALFCCPFRLC</sequence>
<dbReference type="InterPro" id="IPR016135">
    <property type="entry name" value="UBQ-conjugating_enzyme/RWD"/>
</dbReference>
<organism evidence="3 4">
    <name type="scientific">Neovison vison</name>
    <name type="common">American mink</name>
    <name type="synonym">Mustela vison</name>
    <dbReference type="NCBI Taxonomy" id="452646"/>
    <lineage>
        <taxon>Eukaryota</taxon>
        <taxon>Metazoa</taxon>
        <taxon>Chordata</taxon>
        <taxon>Craniata</taxon>
        <taxon>Vertebrata</taxon>
        <taxon>Euteleostomi</taxon>
        <taxon>Mammalia</taxon>
        <taxon>Eutheria</taxon>
        <taxon>Laurasiatheria</taxon>
        <taxon>Carnivora</taxon>
        <taxon>Caniformia</taxon>
        <taxon>Musteloidea</taxon>
        <taxon>Mustelidae</taxon>
        <taxon>Mustelinae</taxon>
        <taxon>Neogale</taxon>
    </lineage>
</organism>